<evidence type="ECO:0000313" key="2">
    <source>
        <dbReference type="EMBL" id="QHB39025.1"/>
    </source>
</evidence>
<dbReference type="SUPFAM" id="SSF46894">
    <property type="entry name" value="C-terminal effector domain of the bipartite response regulators"/>
    <property type="match status" value="1"/>
</dbReference>
<keyword evidence="3" id="KW-1185">Reference proteome</keyword>
<feature type="domain" description="HTH luxR-type" evidence="1">
    <location>
        <begin position="127"/>
        <end position="184"/>
    </location>
</feature>
<dbReference type="SMART" id="SM00421">
    <property type="entry name" value="HTH_LUXR"/>
    <property type="match status" value="1"/>
</dbReference>
<proteinExistence type="predicted"/>
<dbReference type="Proteomes" id="UP000465101">
    <property type="component" value="Segment"/>
</dbReference>
<dbReference type="InterPro" id="IPR016032">
    <property type="entry name" value="Sig_transdc_resp-reg_C-effctor"/>
</dbReference>
<dbReference type="InterPro" id="IPR000792">
    <property type="entry name" value="Tscrpt_reg_LuxR_C"/>
</dbReference>
<evidence type="ECO:0000313" key="3">
    <source>
        <dbReference type="Proteomes" id="UP000465101"/>
    </source>
</evidence>
<gene>
    <name evidence="2" type="ORF">laban61_gp054</name>
</gene>
<dbReference type="InterPro" id="IPR036388">
    <property type="entry name" value="WH-like_DNA-bd_sf"/>
</dbReference>
<protein>
    <submittedName>
        <fullName evidence="2">Transcriptional regulator</fullName>
    </submittedName>
</protein>
<dbReference type="EMBL" id="MN812211">
    <property type="protein sequence ID" value="QHB39025.1"/>
    <property type="molecule type" value="Genomic_DNA"/>
</dbReference>
<evidence type="ECO:0000259" key="1">
    <source>
        <dbReference type="SMART" id="SM00421"/>
    </source>
</evidence>
<name>A0A6B9LJA4_9CAUD</name>
<dbReference type="Gene3D" id="1.10.10.10">
    <property type="entry name" value="Winged helix-like DNA-binding domain superfamily/Winged helix DNA-binding domain"/>
    <property type="match status" value="1"/>
</dbReference>
<reference evidence="2 3" key="1">
    <citation type="journal article" date="2020" name="Viruses">
        <title>Diversity and Host Interactions Among Virulent and Temperate Baltic Sea Flavobacterium Phages.</title>
        <authorList>
            <person name="Nilsson E."/>
            <person name="Bayfield O.W."/>
            <person name="Lundin D."/>
            <person name="Antson A.A."/>
            <person name="Holmfeldt K."/>
        </authorList>
    </citation>
    <scope>NUCLEOTIDE SEQUENCE [LARGE SCALE GENOMIC DNA]</scope>
</reference>
<organism evidence="2 3">
    <name type="scientific">Flavobacterium phage vB_FspS_laban6-1</name>
    <dbReference type="NCBI Taxonomy" id="2686250"/>
    <lineage>
        <taxon>Viruses</taxon>
        <taxon>Duplodnaviria</taxon>
        <taxon>Heunggongvirae</taxon>
        <taxon>Uroviricota</taxon>
        <taxon>Caudoviricetes</taxon>
        <taxon>Duneviridae</taxon>
        <taxon>Labanvirus</taxon>
        <taxon>Labanvirus laban</taxon>
    </lineage>
</organism>
<dbReference type="GO" id="GO:0003677">
    <property type="term" value="F:DNA binding"/>
    <property type="evidence" value="ECO:0007669"/>
    <property type="project" value="InterPro"/>
</dbReference>
<accession>A0A6B9LJA4</accession>
<dbReference type="GO" id="GO:0006355">
    <property type="term" value="P:regulation of DNA-templated transcription"/>
    <property type="evidence" value="ECO:0007669"/>
    <property type="project" value="InterPro"/>
</dbReference>
<sequence>MNTTISTNAKVYPGMICDSVEFFLHENQLKAIQNGKIKTFSELSFATIEVLKEEINKDIEVKLALHEFHPTSDIKRIEQFAICRFGGLDFQGDIKNGELQNGEYWPCPNHGKCQFEGILCKLPLVNGQRLTKQEVDLIKLSSTDKTNDVIAEDLGIPLGTFHQLKHKLYEKFVVQTKQELTKLSALINII</sequence>